<reference evidence="2" key="2">
    <citation type="submission" date="2023-06" db="EMBL/GenBank/DDBJ databases">
        <authorList>
            <consortium name="Lawrence Berkeley National Laboratory"/>
            <person name="Haridas S."/>
            <person name="Hensen N."/>
            <person name="Bonometti L."/>
            <person name="Westerberg I."/>
            <person name="Brannstrom I.O."/>
            <person name="Guillou S."/>
            <person name="Cros-Aarteil S."/>
            <person name="Calhoun S."/>
            <person name="Kuo A."/>
            <person name="Mondo S."/>
            <person name="Pangilinan J."/>
            <person name="Riley R."/>
            <person name="Labutti K."/>
            <person name="Andreopoulos B."/>
            <person name="Lipzen A."/>
            <person name="Chen C."/>
            <person name="Yanf M."/>
            <person name="Daum C."/>
            <person name="Ng V."/>
            <person name="Clum A."/>
            <person name="Steindorff A."/>
            <person name="Ohm R."/>
            <person name="Martin F."/>
            <person name="Silar P."/>
            <person name="Natvig D."/>
            <person name="Lalanne C."/>
            <person name="Gautier V."/>
            <person name="Ament-Velasquez S.L."/>
            <person name="Kruys A."/>
            <person name="Hutchinson M.I."/>
            <person name="Powell A.J."/>
            <person name="Barry K."/>
            <person name="Miller A.N."/>
            <person name="Grigoriev I.V."/>
            <person name="Debuchy R."/>
            <person name="Gladieux P."/>
            <person name="Thoren M.H."/>
            <person name="Johannesson H."/>
        </authorList>
    </citation>
    <scope>NUCLEOTIDE SEQUENCE</scope>
    <source>
        <strain evidence="2">CBS 168.71</strain>
    </source>
</reference>
<feature type="region of interest" description="Disordered" evidence="1">
    <location>
        <begin position="1"/>
        <end position="100"/>
    </location>
</feature>
<dbReference type="Proteomes" id="UP001278766">
    <property type="component" value="Unassembled WGS sequence"/>
</dbReference>
<reference evidence="2" key="1">
    <citation type="journal article" date="2023" name="Mol. Phylogenet. Evol.">
        <title>Genome-scale phylogeny and comparative genomics of the fungal order Sordariales.</title>
        <authorList>
            <person name="Hensen N."/>
            <person name="Bonometti L."/>
            <person name="Westerberg I."/>
            <person name="Brannstrom I.O."/>
            <person name="Guillou S."/>
            <person name="Cros-Aarteil S."/>
            <person name="Calhoun S."/>
            <person name="Haridas S."/>
            <person name="Kuo A."/>
            <person name="Mondo S."/>
            <person name="Pangilinan J."/>
            <person name="Riley R."/>
            <person name="LaButti K."/>
            <person name="Andreopoulos B."/>
            <person name="Lipzen A."/>
            <person name="Chen C."/>
            <person name="Yan M."/>
            <person name="Daum C."/>
            <person name="Ng V."/>
            <person name="Clum A."/>
            <person name="Steindorff A."/>
            <person name="Ohm R.A."/>
            <person name="Martin F."/>
            <person name="Silar P."/>
            <person name="Natvig D.O."/>
            <person name="Lalanne C."/>
            <person name="Gautier V."/>
            <person name="Ament-Velasquez S.L."/>
            <person name="Kruys A."/>
            <person name="Hutchinson M.I."/>
            <person name="Powell A.J."/>
            <person name="Barry K."/>
            <person name="Miller A.N."/>
            <person name="Grigoriev I.V."/>
            <person name="Debuchy R."/>
            <person name="Gladieux P."/>
            <person name="Hiltunen Thoren M."/>
            <person name="Johannesson H."/>
        </authorList>
    </citation>
    <scope>NUCLEOTIDE SEQUENCE</scope>
    <source>
        <strain evidence="2">CBS 168.71</strain>
    </source>
</reference>
<organism evidence="2 3">
    <name type="scientific">Chaetomium fimeti</name>
    <dbReference type="NCBI Taxonomy" id="1854472"/>
    <lineage>
        <taxon>Eukaryota</taxon>
        <taxon>Fungi</taxon>
        <taxon>Dikarya</taxon>
        <taxon>Ascomycota</taxon>
        <taxon>Pezizomycotina</taxon>
        <taxon>Sordariomycetes</taxon>
        <taxon>Sordariomycetidae</taxon>
        <taxon>Sordariales</taxon>
        <taxon>Chaetomiaceae</taxon>
        <taxon>Chaetomium</taxon>
    </lineage>
</organism>
<sequence length="115" mass="12161">MADNLPSGTEFRAGRSDSTASASSTGSTTGWANVKQQAATTTATAPTTQQAAAAAAARTPASPYRRPSHPLFEGLTAQKRKDDAASVARRQSMSEQRPATGFIGQMWNNWVYGKQ</sequence>
<dbReference type="EMBL" id="JAUEPN010000001">
    <property type="protein sequence ID" value="KAK3300995.1"/>
    <property type="molecule type" value="Genomic_DNA"/>
</dbReference>
<accession>A0AAE0LXG0</accession>
<proteinExistence type="predicted"/>
<dbReference type="GeneID" id="87839811"/>
<comment type="caution">
    <text evidence="2">The sequence shown here is derived from an EMBL/GenBank/DDBJ whole genome shotgun (WGS) entry which is preliminary data.</text>
</comment>
<evidence type="ECO:0000313" key="2">
    <source>
        <dbReference type="EMBL" id="KAK3300995.1"/>
    </source>
</evidence>
<evidence type="ECO:0000256" key="1">
    <source>
        <dbReference type="SAM" id="MobiDB-lite"/>
    </source>
</evidence>
<name>A0AAE0LXG0_9PEZI</name>
<dbReference type="AlphaFoldDB" id="A0AAE0LXG0"/>
<keyword evidence="3" id="KW-1185">Reference proteome</keyword>
<dbReference type="RefSeq" id="XP_062664509.1">
    <property type="nucleotide sequence ID" value="XM_062802863.1"/>
</dbReference>
<evidence type="ECO:0000313" key="3">
    <source>
        <dbReference type="Proteomes" id="UP001278766"/>
    </source>
</evidence>
<gene>
    <name evidence="2" type="ORF">B0H64DRAFT_382388</name>
</gene>
<protein>
    <submittedName>
        <fullName evidence="2">Uncharacterized protein</fullName>
    </submittedName>
</protein>
<feature type="compositionally biased region" description="Low complexity" evidence="1">
    <location>
        <begin position="16"/>
        <end position="61"/>
    </location>
</feature>